<dbReference type="GO" id="GO:0099402">
    <property type="term" value="P:plant organ development"/>
    <property type="evidence" value="ECO:0007669"/>
    <property type="project" value="UniProtKB-ARBA"/>
</dbReference>
<evidence type="ECO:0000256" key="2">
    <source>
        <dbReference type="PROSITE-ProRule" id="PRU00708"/>
    </source>
</evidence>
<proteinExistence type="predicted"/>
<dbReference type="PANTHER" id="PTHR47926:SF544">
    <property type="entry name" value="PENTACOTRIPEPTIDE-REPEAT REGION OF PRORP DOMAIN-CONTAINING PROTEIN"/>
    <property type="match status" value="1"/>
</dbReference>
<keyword evidence="1" id="KW-0677">Repeat</keyword>
<dbReference type="GO" id="GO:0009451">
    <property type="term" value="P:RNA modification"/>
    <property type="evidence" value="ECO:0007669"/>
    <property type="project" value="InterPro"/>
</dbReference>
<dbReference type="InterPro" id="IPR011990">
    <property type="entry name" value="TPR-like_helical_dom_sf"/>
</dbReference>
<name>A0A438KJA6_VITVI</name>
<dbReference type="FunFam" id="1.25.40.10:FF:000158">
    <property type="entry name" value="pentatricopeptide repeat-containing protein At2g33680"/>
    <property type="match status" value="1"/>
</dbReference>
<dbReference type="InterPro" id="IPR002885">
    <property type="entry name" value="PPR_rpt"/>
</dbReference>
<dbReference type="Proteomes" id="UP000288805">
    <property type="component" value="Unassembled WGS sequence"/>
</dbReference>
<dbReference type="Pfam" id="PF13041">
    <property type="entry name" value="PPR_2"/>
    <property type="match status" value="1"/>
</dbReference>
<dbReference type="GO" id="GO:0003723">
    <property type="term" value="F:RNA binding"/>
    <property type="evidence" value="ECO:0007669"/>
    <property type="project" value="InterPro"/>
</dbReference>
<dbReference type="NCBIfam" id="TIGR00756">
    <property type="entry name" value="PPR"/>
    <property type="match status" value="2"/>
</dbReference>
<dbReference type="PROSITE" id="PS51375">
    <property type="entry name" value="PPR"/>
    <property type="match status" value="3"/>
</dbReference>
<dbReference type="Gene3D" id="1.25.40.10">
    <property type="entry name" value="Tetratricopeptide repeat domain"/>
    <property type="match status" value="2"/>
</dbReference>
<dbReference type="Pfam" id="PF01535">
    <property type="entry name" value="PPR"/>
    <property type="match status" value="1"/>
</dbReference>
<dbReference type="PANTHER" id="PTHR47926">
    <property type="entry name" value="PENTATRICOPEPTIDE REPEAT-CONTAINING PROTEIN"/>
    <property type="match status" value="1"/>
</dbReference>
<comment type="caution">
    <text evidence="3">The sequence shown here is derived from an EMBL/GenBank/DDBJ whole genome shotgun (WGS) entry which is preliminary data.</text>
</comment>
<sequence length="301" mass="33307">MGGKEDIALWNAIMSVYVQTKNAKESVTFFCELLHARVEPDYITFLSLISACVQLSSLNLSNSVMAYVIQKGFDKHIVISNALIDLFARCGNISIAKKIFEGLSSKDAVSWSTMINGYGLHGDSEAALALLSQMRLSGMKPDGITYASVLSACSHGGFIDQGWMIFNSMVEEGVPRRMEHYACMVDLLGRTGQLNEAYDFVEKLPCKPSDPMSCFIISMQQLEGGWMPIEYMTVDGLSFSSVFSQEMLEMVPSLTFIKQEAIRPKLLLPACVFCLAEGIIHHSPFEGIVSWSPALDQTFLF</sequence>
<dbReference type="AlphaFoldDB" id="A0A438KJA6"/>
<feature type="repeat" description="PPR" evidence="2">
    <location>
        <begin position="6"/>
        <end position="40"/>
    </location>
</feature>
<gene>
    <name evidence="3" type="primary">PCMP-H32_1</name>
    <name evidence="3" type="ORF">CK203_001795</name>
</gene>
<dbReference type="EMBL" id="QGNW01000005">
    <property type="protein sequence ID" value="RVX21290.1"/>
    <property type="molecule type" value="Genomic_DNA"/>
</dbReference>
<dbReference type="InterPro" id="IPR046960">
    <property type="entry name" value="PPR_At4g14850-like_plant"/>
</dbReference>
<accession>A0A438KJA6</accession>
<protein>
    <submittedName>
        <fullName evidence="3">Putative pentatricopeptide repeat-containing protein</fullName>
    </submittedName>
</protein>
<feature type="repeat" description="PPR" evidence="2">
    <location>
        <begin position="142"/>
        <end position="176"/>
    </location>
</feature>
<reference evidence="3 4" key="1">
    <citation type="journal article" date="2018" name="PLoS Genet.">
        <title>Population sequencing reveals clonal diversity and ancestral inbreeding in the grapevine cultivar Chardonnay.</title>
        <authorList>
            <person name="Roach M.J."/>
            <person name="Johnson D.L."/>
            <person name="Bohlmann J."/>
            <person name="van Vuuren H.J."/>
            <person name="Jones S.J."/>
            <person name="Pretorius I.S."/>
            <person name="Schmidt S.A."/>
            <person name="Borneman A.R."/>
        </authorList>
    </citation>
    <scope>NUCLEOTIDE SEQUENCE [LARGE SCALE GENOMIC DNA]</scope>
    <source>
        <strain evidence="4">cv. Chardonnay</strain>
        <tissue evidence="3">Leaf</tissue>
    </source>
</reference>
<feature type="repeat" description="PPR" evidence="2">
    <location>
        <begin position="107"/>
        <end position="141"/>
    </location>
</feature>
<dbReference type="Pfam" id="PF13812">
    <property type="entry name" value="PPR_3"/>
    <property type="match status" value="1"/>
</dbReference>
<evidence type="ECO:0000313" key="4">
    <source>
        <dbReference type="Proteomes" id="UP000288805"/>
    </source>
</evidence>
<evidence type="ECO:0000313" key="3">
    <source>
        <dbReference type="EMBL" id="RVX21290.1"/>
    </source>
</evidence>
<evidence type="ECO:0000256" key="1">
    <source>
        <dbReference type="ARBA" id="ARBA00022737"/>
    </source>
</evidence>
<organism evidence="3 4">
    <name type="scientific">Vitis vinifera</name>
    <name type="common">Grape</name>
    <dbReference type="NCBI Taxonomy" id="29760"/>
    <lineage>
        <taxon>Eukaryota</taxon>
        <taxon>Viridiplantae</taxon>
        <taxon>Streptophyta</taxon>
        <taxon>Embryophyta</taxon>
        <taxon>Tracheophyta</taxon>
        <taxon>Spermatophyta</taxon>
        <taxon>Magnoliopsida</taxon>
        <taxon>eudicotyledons</taxon>
        <taxon>Gunneridae</taxon>
        <taxon>Pentapetalae</taxon>
        <taxon>rosids</taxon>
        <taxon>Vitales</taxon>
        <taxon>Vitaceae</taxon>
        <taxon>Viteae</taxon>
        <taxon>Vitis</taxon>
    </lineage>
</organism>